<accession>A0A9Q3C3K2</accession>
<dbReference type="EMBL" id="AVOT02004488">
    <property type="protein sequence ID" value="MBW0476497.1"/>
    <property type="molecule type" value="Genomic_DNA"/>
</dbReference>
<evidence type="ECO:0000256" key="1">
    <source>
        <dbReference type="SAM" id="MobiDB-lite"/>
    </source>
</evidence>
<sequence length="198" mass="22317">MAFLGHLGPLHSLWSVGPLRPFWPNSNEAKRGQGGSSPASNTRESQTTSGPTSANFGPNLNNPRNGQNNPGSKFAKSHILNTSNPWPLAPTKDHQLRSRKASSQFRGRPLLHQCTPYPRIQMWCLYGIIYHYAQILLRNPMVMFTGPNYVFEIQFPKLITHFERSLFSDSVLPSLAATRRPLQDPNHLALQELGRIFF</sequence>
<name>A0A9Q3C3K2_9BASI</name>
<comment type="caution">
    <text evidence="2">The sequence shown here is derived from an EMBL/GenBank/DDBJ whole genome shotgun (WGS) entry which is preliminary data.</text>
</comment>
<protein>
    <submittedName>
        <fullName evidence="2">Uncharacterized protein</fullName>
    </submittedName>
</protein>
<gene>
    <name evidence="2" type="ORF">O181_016212</name>
</gene>
<feature type="region of interest" description="Disordered" evidence="1">
    <location>
        <begin position="25"/>
        <end position="76"/>
    </location>
</feature>
<proteinExistence type="predicted"/>
<feature type="compositionally biased region" description="Low complexity" evidence="1">
    <location>
        <begin position="57"/>
        <end position="71"/>
    </location>
</feature>
<organism evidence="2 3">
    <name type="scientific">Austropuccinia psidii MF-1</name>
    <dbReference type="NCBI Taxonomy" id="1389203"/>
    <lineage>
        <taxon>Eukaryota</taxon>
        <taxon>Fungi</taxon>
        <taxon>Dikarya</taxon>
        <taxon>Basidiomycota</taxon>
        <taxon>Pucciniomycotina</taxon>
        <taxon>Pucciniomycetes</taxon>
        <taxon>Pucciniales</taxon>
        <taxon>Sphaerophragmiaceae</taxon>
        <taxon>Austropuccinia</taxon>
    </lineage>
</organism>
<evidence type="ECO:0000313" key="3">
    <source>
        <dbReference type="Proteomes" id="UP000765509"/>
    </source>
</evidence>
<evidence type="ECO:0000313" key="2">
    <source>
        <dbReference type="EMBL" id="MBW0476497.1"/>
    </source>
</evidence>
<reference evidence="2" key="1">
    <citation type="submission" date="2021-03" db="EMBL/GenBank/DDBJ databases">
        <title>Draft genome sequence of rust myrtle Austropuccinia psidii MF-1, a brazilian biotype.</title>
        <authorList>
            <person name="Quecine M.C."/>
            <person name="Pachon D.M.R."/>
            <person name="Bonatelli M.L."/>
            <person name="Correr F.H."/>
            <person name="Franceschini L.M."/>
            <person name="Leite T.F."/>
            <person name="Margarido G.R.A."/>
            <person name="Almeida C.A."/>
            <person name="Ferrarezi J.A."/>
            <person name="Labate C.A."/>
        </authorList>
    </citation>
    <scope>NUCLEOTIDE SEQUENCE</scope>
    <source>
        <strain evidence="2">MF-1</strain>
    </source>
</reference>
<dbReference type="Proteomes" id="UP000765509">
    <property type="component" value="Unassembled WGS sequence"/>
</dbReference>
<feature type="compositionally biased region" description="Polar residues" evidence="1">
    <location>
        <begin position="36"/>
        <end position="56"/>
    </location>
</feature>
<keyword evidence="3" id="KW-1185">Reference proteome</keyword>
<dbReference type="AlphaFoldDB" id="A0A9Q3C3K2"/>